<feature type="domain" description="Glyoxal oxidase N-terminal" evidence="3">
    <location>
        <begin position="221"/>
        <end position="339"/>
    </location>
</feature>
<dbReference type="InterPro" id="IPR015202">
    <property type="entry name" value="GO-like_E_set"/>
</dbReference>
<dbReference type="Pfam" id="PF09118">
    <property type="entry name" value="GO-like_E_set"/>
    <property type="match status" value="1"/>
</dbReference>
<dbReference type="InterPro" id="IPR011043">
    <property type="entry name" value="Gal_Oxase/kelch_b-propeller"/>
</dbReference>
<proteinExistence type="predicted"/>
<dbReference type="EMBL" id="JAFJYH010000019">
    <property type="protein sequence ID" value="KAG4424552.1"/>
    <property type="molecule type" value="Genomic_DNA"/>
</dbReference>
<evidence type="ECO:0000259" key="4">
    <source>
        <dbReference type="Pfam" id="PF09118"/>
    </source>
</evidence>
<dbReference type="Pfam" id="PF01822">
    <property type="entry name" value="WSC"/>
    <property type="match status" value="1"/>
</dbReference>
<evidence type="ECO:0000313" key="6">
    <source>
        <dbReference type="Proteomes" id="UP000664132"/>
    </source>
</evidence>
<name>A0A8H8BUN1_9HELO</name>
<dbReference type="InterPro" id="IPR002889">
    <property type="entry name" value="WSC_carb-bd"/>
</dbReference>
<dbReference type="InterPro" id="IPR009880">
    <property type="entry name" value="Glyoxal_oxidase_N"/>
</dbReference>
<dbReference type="AlphaFoldDB" id="A0A8H8BUN1"/>
<keyword evidence="1" id="KW-0732">Signal</keyword>
<dbReference type="Gene3D" id="2.130.10.80">
    <property type="entry name" value="Galactose oxidase/kelch, beta-propeller"/>
    <property type="match status" value="1"/>
</dbReference>
<evidence type="ECO:0008006" key="7">
    <source>
        <dbReference type="Google" id="ProtNLM"/>
    </source>
</evidence>
<dbReference type="Gene3D" id="2.60.40.10">
    <property type="entry name" value="Immunoglobulins"/>
    <property type="match status" value="1"/>
</dbReference>
<keyword evidence="6" id="KW-1185">Reference proteome</keyword>
<dbReference type="SUPFAM" id="SSF50965">
    <property type="entry name" value="Galactose oxidase, central domain"/>
    <property type="match status" value="1"/>
</dbReference>
<dbReference type="OrthoDB" id="2019572at2759"/>
<dbReference type="InterPro" id="IPR014756">
    <property type="entry name" value="Ig_E-set"/>
</dbReference>
<comment type="caution">
    <text evidence="5">The sequence shown here is derived from an EMBL/GenBank/DDBJ whole genome shotgun (WGS) entry which is preliminary data.</text>
</comment>
<dbReference type="PANTHER" id="PTHR32208:SF105">
    <property type="entry name" value="COPPER RADICAL OXIDASE"/>
    <property type="match status" value="1"/>
</dbReference>
<protein>
    <recommendedName>
        <fullName evidence="7">WSC domain-containing protein</fullName>
    </recommendedName>
</protein>
<dbReference type="PANTHER" id="PTHR32208">
    <property type="entry name" value="SECRETED PROTEIN-RELATED"/>
    <property type="match status" value="1"/>
</dbReference>
<gene>
    <name evidence="5" type="ORF">IFR04_002262</name>
</gene>
<evidence type="ECO:0000259" key="2">
    <source>
        <dbReference type="Pfam" id="PF01822"/>
    </source>
</evidence>
<dbReference type="InterPro" id="IPR037293">
    <property type="entry name" value="Gal_Oxidase_central_sf"/>
</dbReference>
<dbReference type="SUPFAM" id="SSF81296">
    <property type="entry name" value="E set domains"/>
    <property type="match status" value="1"/>
</dbReference>
<dbReference type="Pfam" id="PF07250">
    <property type="entry name" value="Glyoxal_oxid_N"/>
    <property type="match status" value="1"/>
</dbReference>
<evidence type="ECO:0000256" key="1">
    <source>
        <dbReference type="ARBA" id="ARBA00022729"/>
    </source>
</evidence>
<evidence type="ECO:0000313" key="5">
    <source>
        <dbReference type="EMBL" id="KAG4424552.1"/>
    </source>
</evidence>
<feature type="domain" description="Galactose oxidase-like Early set" evidence="4">
    <location>
        <begin position="347"/>
        <end position="413"/>
    </location>
</feature>
<evidence type="ECO:0000259" key="3">
    <source>
        <dbReference type="Pfam" id="PF07250"/>
    </source>
</evidence>
<sequence length="422" mass="45892">MMSQQQDNQQQTVETCVNACSSMGYVVADCEDFSKIVNAGATMAPDTDCNMACSGDSTTICGGPSRISYYEWTGDPLYSRERPAEPDAGEHQFLIGGVVIALITSQTKVTFLEKFGTGAPNTTGTYELDLAEINNFAAANDATYGIRLYWPDGSPGVASKNDWQENVDALSLQNGRWYPTPMIMANGYILVVRGQDGSNCAPVPTIEILPKVGGVIYCDGSREQIQTPGANWTIECMSSARVISCMTALPDGTYLIINGGQQGRTGFGLAVNPNHNAVLCEPSKPLHSRMSVMANTTIDRIYHSEAILLQDGRVLVSSFDPEDERFVQEYRVEVLVPPYLLSGRQQPTFRITNKDWAYGESITITLACVTYDNIRASLLGVESSTHGNSIGQRNIFPALSCSGTTCTITAPQMRMYTHLDVS</sequence>
<dbReference type="Proteomes" id="UP000664132">
    <property type="component" value="Unassembled WGS sequence"/>
</dbReference>
<reference evidence="5" key="1">
    <citation type="submission" date="2021-02" db="EMBL/GenBank/DDBJ databases">
        <title>Genome sequence Cadophora malorum strain M34.</title>
        <authorList>
            <person name="Stefanovic E."/>
            <person name="Vu D."/>
            <person name="Scully C."/>
            <person name="Dijksterhuis J."/>
            <person name="Roader J."/>
            <person name="Houbraken J."/>
        </authorList>
    </citation>
    <scope>NUCLEOTIDE SEQUENCE</scope>
    <source>
        <strain evidence="5">M34</strain>
    </source>
</reference>
<organism evidence="5 6">
    <name type="scientific">Cadophora malorum</name>
    <dbReference type="NCBI Taxonomy" id="108018"/>
    <lineage>
        <taxon>Eukaryota</taxon>
        <taxon>Fungi</taxon>
        <taxon>Dikarya</taxon>
        <taxon>Ascomycota</taxon>
        <taxon>Pezizomycotina</taxon>
        <taxon>Leotiomycetes</taxon>
        <taxon>Helotiales</taxon>
        <taxon>Ploettnerulaceae</taxon>
        <taxon>Cadophora</taxon>
    </lineage>
</organism>
<feature type="domain" description="WSC" evidence="2">
    <location>
        <begin position="3"/>
        <end position="63"/>
    </location>
</feature>
<accession>A0A8H8BUN1</accession>
<dbReference type="InterPro" id="IPR013783">
    <property type="entry name" value="Ig-like_fold"/>
</dbReference>